<sequence length="157" mass="17606">MHFRFILALIIPFMMQYRLSGYNFLQPEEVGIISHHTDGELTRQVVNEKISQEMFDSIVREVVEEVGVPAATLGTPVFIGISQRVLNVRTTAFFFIKCSLHSKEIQQLYGSAQDGYESTQLYAMSMSNVEAATSKMPGCHQGGFALYKSMLDAAKEN</sequence>
<keyword evidence="2" id="KW-0479">Metal-binding</keyword>
<evidence type="ECO:0000256" key="1">
    <source>
        <dbReference type="ARBA" id="ARBA00001946"/>
    </source>
</evidence>
<proteinExistence type="predicted"/>
<dbReference type="OrthoDB" id="242473at2759"/>
<dbReference type="PANTHER" id="PTHR31835:SF1">
    <property type="entry name" value="URIDINE DIPHOSPHATE GLUCOSE PYROPHOSPHATASE NUDT22"/>
    <property type="match status" value="1"/>
</dbReference>
<dbReference type="Proteomes" id="UP000231279">
    <property type="component" value="Unassembled WGS sequence"/>
</dbReference>
<evidence type="ECO:0000256" key="4">
    <source>
        <dbReference type="ARBA" id="ARBA00022842"/>
    </source>
</evidence>
<keyword evidence="3" id="KW-0378">Hydrolase</keyword>
<gene>
    <name evidence="6" type="ORF">CDL12_03323</name>
</gene>
<comment type="cofactor">
    <cofactor evidence="1">
        <name>Mg(2+)</name>
        <dbReference type="ChEBI" id="CHEBI:18420"/>
    </cofactor>
</comment>
<name>A0A2G9I2H1_9LAMI</name>
<evidence type="ECO:0000313" key="7">
    <source>
        <dbReference type="Proteomes" id="UP000231279"/>
    </source>
</evidence>
<evidence type="ECO:0000256" key="5">
    <source>
        <dbReference type="SAM" id="SignalP"/>
    </source>
</evidence>
<keyword evidence="4" id="KW-0460">Magnesium</keyword>
<feature type="chain" id="PRO_5013715250" description="Nudix hydrolase domain-containing protein" evidence="5">
    <location>
        <begin position="22"/>
        <end position="157"/>
    </location>
</feature>
<organism evidence="6 7">
    <name type="scientific">Handroanthus impetiginosus</name>
    <dbReference type="NCBI Taxonomy" id="429701"/>
    <lineage>
        <taxon>Eukaryota</taxon>
        <taxon>Viridiplantae</taxon>
        <taxon>Streptophyta</taxon>
        <taxon>Embryophyta</taxon>
        <taxon>Tracheophyta</taxon>
        <taxon>Spermatophyta</taxon>
        <taxon>Magnoliopsida</taxon>
        <taxon>eudicotyledons</taxon>
        <taxon>Gunneridae</taxon>
        <taxon>Pentapetalae</taxon>
        <taxon>asterids</taxon>
        <taxon>lamiids</taxon>
        <taxon>Lamiales</taxon>
        <taxon>Bignoniaceae</taxon>
        <taxon>Crescentiina</taxon>
        <taxon>Tabebuia alliance</taxon>
        <taxon>Handroanthus</taxon>
    </lineage>
</organism>
<dbReference type="AlphaFoldDB" id="A0A2G9I2H1"/>
<dbReference type="InterPro" id="IPR055295">
    <property type="entry name" value="NUDT22/NUDT9-like"/>
</dbReference>
<evidence type="ECO:0008006" key="8">
    <source>
        <dbReference type="Google" id="ProtNLM"/>
    </source>
</evidence>
<dbReference type="PANTHER" id="PTHR31835">
    <property type="entry name" value="URIDINE DIPHOSPHATE GLUCOSE PYROPHOSPHATASE"/>
    <property type="match status" value="1"/>
</dbReference>
<accession>A0A2G9I2H1</accession>
<comment type="caution">
    <text evidence="6">The sequence shown here is derived from an EMBL/GenBank/DDBJ whole genome shotgun (WGS) entry which is preliminary data.</text>
</comment>
<dbReference type="EMBL" id="NKXS01000479">
    <property type="protein sequence ID" value="PIN23957.1"/>
    <property type="molecule type" value="Genomic_DNA"/>
</dbReference>
<dbReference type="GO" id="GO:0052751">
    <property type="term" value="F:GDP-mannose hydrolase activity"/>
    <property type="evidence" value="ECO:0007669"/>
    <property type="project" value="TreeGrafter"/>
</dbReference>
<dbReference type="STRING" id="429701.A0A2G9I2H1"/>
<dbReference type="GO" id="GO:0046872">
    <property type="term" value="F:metal ion binding"/>
    <property type="evidence" value="ECO:0007669"/>
    <property type="project" value="UniProtKB-KW"/>
</dbReference>
<protein>
    <recommendedName>
        <fullName evidence="8">Nudix hydrolase domain-containing protein</fullName>
    </recommendedName>
</protein>
<reference evidence="7" key="1">
    <citation type="journal article" date="2018" name="Gigascience">
        <title>Genome assembly of the Pink Ipe (Handroanthus impetiginosus, Bignoniaceae), a highly valued, ecologically keystone Neotropical timber forest tree.</title>
        <authorList>
            <person name="Silva-Junior O.B."/>
            <person name="Grattapaglia D."/>
            <person name="Novaes E."/>
            <person name="Collevatti R.G."/>
        </authorList>
    </citation>
    <scope>NUCLEOTIDE SEQUENCE [LARGE SCALE GENOMIC DNA]</scope>
    <source>
        <strain evidence="7">cv. UFG-1</strain>
    </source>
</reference>
<evidence type="ECO:0000313" key="6">
    <source>
        <dbReference type="EMBL" id="PIN23957.1"/>
    </source>
</evidence>
<keyword evidence="5" id="KW-0732">Signal</keyword>
<evidence type="ECO:0000256" key="2">
    <source>
        <dbReference type="ARBA" id="ARBA00022723"/>
    </source>
</evidence>
<keyword evidence="7" id="KW-1185">Reference proteome</keyword>
<feature type="signal peptide" evidence="5">
    <location>
        <begin position="1"/>
        <end position="21"/>
    </location>
</feature>
<evidence type="ECO:0000256" key="3">
    <source>
        <dbReference type="ARBA" id="ARBA00022801"/>
    </source>
</evidence>